<organism evidence="1 2">
    <name type="scientific">Racocetra persica</name>
    <dbReference type="NCBI Taxonomy" id="160502"/>
    <lineage>
        <taxon>Eukaryota</taxon>
        <taxon>Fungi</taxon>
        <taxon>Fungi incertae sedis</taxon>
        <taxon>Mucoromycota</taxon>
        <taxon>Glomeromycotina</taxon>
        <taxon>Glomeromycetes</taxon>
        <taxon>Diversisporales</taxon>
        <taxon>Gigasporaceae</taxon>
        <taxon>Racocetra</taxon>
    </lineage>
</organism>
<dbReference type="Proteomes" id="UP000789920">
    <property type="component" value="Unassembled WGS sequence"/>
</dbReference>
<sequence>ILELTTYTAIENNNIVLEQDEVLVSSQLSNSEKLEIGSMIDLLNTNF</sequence>
<protein>
    <submittedName>
        <fullName evidence="1">19909_t:CDS:1</fullName>
    </submittedName>
</protein>
<dbReference type="EMBL" id="CAJVQC010087987">
    <property type="protein sequence ID" value="CAG8823779.1"/>
    <property type="molecule type" value="Genomic_DNA"/>
</dbReference>
<proteinExistence type="predicted"/>
<evidence type="ECO:0000313" key="1">
    <source>
        <dbReference type="EMBL" id="CAG8823779.1"/>
    </source>
</evidence>
<keyword evidence="2" id="KW-1185">Reference proteome</keyword>
<evidence type="ECO:0000313" key="2">
    <source>
        <dbReference type="Proteomes" id="UP000789920"/>
    </source>
</evidence>
<reference evidence="1" key="1">
    <citation type="submission" date="2021-06" db="EMBL/GenBank/DDBJ databases">
        <authorList>
            <person name="Kallberg Y."/>
            <person name="Tangrot J."/>
            <person name="Rosling A."/>
        </authorList>
    </citation>
    <scope>NUCLEOTIDE SEQUENCE</scope>
    <source>
        <strain evidence="1">MA461A</strain>
    </source>
</reference>
<feature type="non-terminal residue" evidence="1">
    <location>
        <position position="1"/>
    </location>
</feature>
<accession>A0ACA9S3T9</accession>
<comment type="caution">
    <text evidence="1">The sequence shown here is derived from an EMBL/GenBank/DDBJ whole genome shotgun (WGS) entry which is preliminary data.</text>
</comment>
<feature type="non-terminal residue" evidence="1">
    <location>
        <position position="47"/>
    </location>
</feature>
<name>A0ACA9S3T9_9GLOM</name>
<gene>
    <name evidence="1" type="ORF">RPERSI_LOCUS26098</name>
</gene>